<sequence length="62" mass="7090">MNFLILDSGIYSNYKKLVAADSKPSFLSSEEAAKMHDVMIHYIIQYVLDGDSTTFERPANFR</sequence>
<accession>W9QQ61</accession>
<protein>
    <submittedName>
        <fullName evidence="1">Uncharacterized protein</fullName>
    </submittedName>
</protein>
<reference evidence="2" key="1">
    <citation type="submission" date="2013-01" db="EMBL/GenBank/DDBJ databases">
        <title>Draft Genome Sequence of a Mulberry Tree, Morus notabilis C.K. Schneid.</title>
        <authorList>
            <person name="He N."/>
            <person name="Zhao S."/>
        </authorList>
    </citation>
    <scope>NUCLEOTIDE SEQUENCE</scope>
</reference>
<dbReference type="AlphaFoldDB" id="W9QQ61"/>
<gene>
    <name evidence="1" type="ORF">L484_013502</name>
</gene>
<keyword evidence="2" id="KW-1185">Reference proteome</keyword>
<dbReference type="EMBL" id="KE343999">
    <property type="protein sequence ID" value="EXB50410.1"/>
    <property type="molecule type" value="Genomic_DNA"/>
</dbReference>
<proteinExistence type="predicted"/>
<name>W9QQ61_9ROSA</name>
<organism evidence="1 2">
    <name type="scientific">Morus notabilis</name>
    <dbReference type="NCBI Taxonomy" id="981085"/>
    <lineage>
        <taxon>Eukaryota</taxon>
        <taxon>Viridiplantae</taxon>
        <taxon>Streptophyta</taxon>
        <taxon>Embryophyta</taxon>
        <taxon>Tracheophyta</taxon>
        <taxon>Spermatophyta</taxon>
        <taxon>Magnoliopsida</taxon>
        <taxon>eudicotyledons</taxon>
        <taxon>Gunneridae</taxon>
        <taxon>Pentapetalae</taxon>
        <taxon>rosids</taxon>
        <taxon>fabids</taxon>
        <taxon>Rosales</taxon>
        <taxon>Moraceae</taxon>
        <taxon>Moreae</taxon>
        <taxon>Morus</taxon>
    </lineage>
</organism>
<evidence type="ECO:0000313" key="1">
    <source>
        <dbReference type="EMBL" id="EXB50410.1"/>
    </source>
</evidence>
<dbReference type="Proteomes" id="UP000030645">
    <property type="component" value="Unassembled WGS sequence"/>
</dbReference>
<evidence type="ECO:0000313" key="2">
    <source>
        <dbReference type="Proteomes" id="UP000030645"/>
    </source>
</evidence>